<evidence type="ECO:0000256" key="1">
    <source>
        <dbReference type="SAM" id="MobiDB-lite"/>
    </source>
</evidence>
<proteinExistence type="predicted"/>
<organism evidence="2 3">
    <name type="scientific">Basidiobolus ranarum</name>
    <dbReference type="NCBI Taxonomy" id="34480"/>
    <lineage>
        <taxon>Eukaryota</taxon>
        <taxon>Fungi</taxon>
        <taxon>Fungi incertae sedis</taxon>
        <taxon>Zoopagomycota</taxon>
        <taxon>Entomophthoromycotina</taxon>
        <taxon>Basidiobolomycetes</taxon>
        <taxon>Basidiobolales</taxon>
        <taxon>Basidiobolaceae</taxon>
        <taxon>Basidiobolus</taxon>
    </lineage>
</organism>
<dbReference type="Proteomes" id="UP001479436">
    <property type="component" value="Unassembled WGS sequence"/>
</dbReference>
<feature type="compositionally biased region" description="Polar residues" evidence="1">
    <location>
        <begin position="117"/>
        <end position="131"/>
    </location>
</feature>
<evidence type="ECO:0000313" key="2">
    <source>
        <dbReference type="EMBL" id="KAK9763737.1"/>
    </source>
</evidence>
<keyword evidence="3" id="KW-1185">Reference proteome</keyword>
<gene>
    <name evidence="2" type="ORF">K7432_009335</name>
</gene>
<accession>A0ABR2WQD3</accession>
<feature type="region of interest" description="Disordered" evidence="1">
    <location>
        <begin position="90"/>
        <end position="131"/>
    </location>
</feature>
<evidence type="ECO:0000313" key="3">
    <source>
        <dbReference type="Proteomes" id="UP001479436"/>
    </source>
</evidence>
<feature type="region of interest" description="Disordered" evidence="1">
    <location>
        <begin position="59"/>
        <end position="78"/>
    </location>
</feature>
<name>A0ABR2WQD3_9FUNG</name>
<reference evidence="2 3" key="1">
    <citation type="submission" date="2023-04" db="EMBL/GenBank/DDBJ databases">
        <title>Genome of Basidiobolus ranarum AG-B5.</title>
        <authorList>
            <person name="Stajich J.E."/>
            <person name="Carter-House D."/>
            <person name="Gryganskyi A."/>
        </authorList>
    </citation>
    <scope>NUCLEOTIDE SEQUENCE [LARGE SCALE GENOMIC DNA]</scope>
    <source>
        <strain evidence="2 3">AG-B5</strain>
    </source>
</reference>
<protein>
    <submittedName>
        <fullName evidence="2">Uncharacterized protein</fullName>
    </submittedName>
</protein>
<comment type="caution">
    <text evidence="2">The sequence shown here is derived from an EMBL/GenBank/DDBJ whole genome shotgun (WGS) entry which is preliminary data.</text>
</comment>
<dbReference type="EMBL" id="JASJQH010000570">
    <property type="protein sequence ID" value="KAK9763737.1"/>
    <property type="molecule type" value="Genomic_DNA"/>
</dbReference>
<sequence>MPTLDHKQEAKRHVSVRSASEWNKLLLWARKARGPFYDPSTRLHQVNKGSRLYFSGVRMEDLDRDPGSPPSGNRNLKTTEHQLASEINNKYLAKNQTVGPVRVSNRGRPKKLHPDTGSMTNTPGSVSSVLN</sequence>